<dbReference type="Gene3D" id="2.60.260.20">
    <property type="entry name" value="Urease metallochaperone UreE, N-terminal domain"/>
    <property type="match status" value="2"/>
</dbReference>
<dbReference type="OrthoDB" id="550424at2759"/>
<dbReference type="AlphaFoldDB" id="A0A7I8VDQ4"/>
<dbReference type="CDD" id="cd06257">
    <property type="entry name" value="DnaJ"/>
    <property type="match status" value="1"/>
</dbReference>
<name>A0A7I8VDQ4_9ANNE</name>
<sequence>MGKDYYKILGVSKDADDDSLKKSYRKLALKFHPDKNKSPGAEEKFKEISEAYDVLSNKEKRKLYDQYGEEGLKSGGFGGGGPSTGGTSFTYNFSGTDPFEVFRTAFDGENPFSSMFSGSRGFQFMDVDDSMFGPHQHFKTRSKREQDTPIVKDLLVSLEDIYKGVTKKMKITKKVPSPDGRSLRPEEKVLTIDIKPGWKEGTKITFPKEGDQNPGRVPADIVFIIKDRQHLHFQRDGSDIRFKAKVGLREALTGANLNVPTLDASNIKLEVRDVITPKTIRRIQGQGLPIPKEGGKRGDLIVEFDIIFPTNLSQRQKNILLDTLPKTTCS</sequence>
<dbReference type="SUPFAM" id="SSF49493">
    <property type="entry name" value="HSP40/DnaJ peptide-binding domain"/>
    <property type="match status" value="2"/>
</dbReference>
<dbReference type="Pfam" id="PF00226">
    <property type="entry name" value="DnaJ"/>
    <property type="match status" value="1"/>
</dbReference>
<comment type="caution">
    <text evidence="3">The sequence shown here is derived from an EMBL/GenBank/DDBJ whole genome shotgun (WGS) entry which is preliminary data.</text>
</comment>
<dbReference type="InterPro" id="IPR002939">
    <property type="entry name" value="DnaJ_C"/>
</dbReference>
<dbReference type="GO" id="GO:0005829">
    <property type="term" value="C:cytosol"/>
    <property type="evidence" value="ECO:0007669"/>
    <property type="project" value="TreeGrafter"/>
</dbReference>
<dbReference type="Proteomes" id="UP000549394">
    <property type="component" value="Unassembled WGS sequence"/>
</dbReference>
<dbReference type="PROSITE" id="PS00636">
    <property type="entry name" value="DNAJ_1"/>
    <property type="match status" value="1"/>
</dbReference>
<feature type="domain" description="J" evidence="2">
    <location>
        <begin position="4"/>
        <end position="68"/>
    </location>
</feature>
<dbReference type="InterPro" id="IPR036869">
    <property type="entry name" value="J_dom_sf"/>
</dbReference>
<keyword evidence="4" id="KW-1185">Reference proteome</keyword>
<dbReference type="SMART" id="SM00271">
    <property type="entry name" value="DnaJ"/>
    <property type="match status" value="1"/>
</dbReference>
<dbReference type="PANTHER" id="PTHR24078">
    <property type="entry name" value="DNAJ HOMOLOG SUBFAMILY C MEMBER"/>
    <property type="match status" value="1"/>
</dbReference>
<dbReference type="InterPro" id="IPR018253">
    <property type="entry name" value="DnaJ_domain_CS"/>
</dbReference>
<protein>
    <recommendedName>
        <fullName evidence="2">J domain-containing protein</fullName>
    </recommendedName>
</protein>
<dbReference type="SUPFAM" id="SSF46565">
    <property type="entry name" value="Chaperone J-domain"/>
    <property type="match status" value="1"/>
</dbReference>
<dbReference type="CDD" id="cd10747">
    <property type="entry name" value="DnaJ_C"/>
    <property type="match status" value="1"/>
</dbReference>
<dbReference type="InterPro" id="IPR051339">
    <property type="entry name" value="DnaJ_subfamily_B"/>
</dbReference>
<evidence type="ECO:0000313" key="3">
    <source>
        <dbReference type="EMBL" id="CAD5113491.1"/>
    </source>
</evidence>
<dbReference type="EMBL" id="CAJFCJ010000004">
    <property type="protein sequence ID" value="CAD5113491.1"/>
    <property type="molecule type" value="Genomic_DNA"/>
</dbReference>
<dbReference type="Gene3D" id="1.10.287.110">
    <property type="entry name" value="DnaJ domain"/>
    <property type="match status" value="1"/>
</dbReference>
<dbReference type="PROSITE" id="PS50076">
    <property type="entry name" value="DNAJ_2"/>
    <property type="match status" value="1"/>
</dbReference>
<dbReference type="Pfam" id="PF01556">
    <property type="entry name" value="DnaJ_C"/>
    <property type="match status" value="1"/>
</dbReference>
<organism evidence="3 4">
    <name type="scientific">Dimorphilus gyrociliatus</name>
    <dbReference type="NCBI Taxonomy" id="2664684"/>
    <lineage>
        <taxon>Eukaryota</taxon>
        <taxon>Metazoa</taxon>
        <taxon>Spiralia</taxon>
        <taxon>Lophotrochozoa</taxon>
        <taxon>Annelida</taxon>
        <taxon>Polychaeta</taxon>
        <taxon>Polychaeta incertae sedis</taxon>
        <taxon>Dinophilidae</taxon>
        <taxon>Dimorphilus</taxon>
    </lineage>
</organism>
<proteinExistence type="predicted"/>
<evidence type="ECO:0000259" key="2">
    <source>
        <dbReference type="PROSITE" id="PS50076"/>
    </source>
</evidence>
<accession>A0A7I8VDQ4</accession>
<dbReference type="GO" id="GO:0051082">
    <property type="term" value="F:unfolded protein binding"/>
    <property type="evidence" value="ECO:0007669"/>
    <property type="project" value="InterPro"/>
</dbReference>
<dbReference type="FunFam" id="2.60.260.20:FF:000006">
    <property type="entry name" value="DnaJ subfamily B member 13"/>
    <property type="match status" value="1"/>
</dbReference>
<evidence type="ECO:0000313" key="4">
    <source>
        <dbReference type="Proteomes" id="UP000549394"/>
    </source>
</evidence>
<reference evidence="3 4" key="1">
    <citation type="submission" date="2020-08" db="EMBL/GenBank/DDBJ databases">
        <authorList>
            <person name="Hejnol A."/>
        </authorList>
    </citation>
    <scope>NUCLEOTIDE SEQUENCE [LARGE SCALE GENOMIC DNA]</scope>
</reference>
<keyword evidence="1" id="KW-0143">Chaperone</keyword>
<dbReference type="FunFam" id="1.10.287.110:FF:000175">
    <property type="entry name" value="GM22099"/>
    <property type="match status" value="1"/>
</dbReference>
<gene>
    <name evidence="3" type="ORF">DGYR_LOCUS2468</name>
</gene>
<dbReference type="PRINTS" id="PR00625">
    <property type="entry name" value="JDOMAIN"/>
</dbReference>
<dbReference type="GO" id="GO:0051087">
    <property type="term" value="F:protein-folding chaperone binding"/>
    <property type="evidence" value="ECO:0007669"/>
    <property type="project" value="TreeGrafter"/>
</dbReference>
<dbReference type="FunFam" id="2.60.260.20:FF:000002">
    <property type="entry name" value="Dnaj homolog subfamily b member"/>
    <property type="match status" value="1"/>
</dbReference>
<dbReference type="InterPro" id="IPR008971">
    <property type="entry name" value="HSP40/DnaJ_pept-bd"/>
</dbReference>
<evidence type="ECO:0000256" key="1">
    <source>
        <dbReference type="ARBA" id="ARBA00023186"/>
    </source>
</evidence>
<dbReference type="InterPro" id="IPR001623">
    <property type="entry name" value="DnaJ_domain"/>
</dbReference>
<dbReference type="GO" id="GO:0006457">
    <property type="term" value="P:protein folding"/>
    <property type="evidence" value="ECO:0007669"/>
    <property type="project" value="InterPro"/>
</dbReference>
<dbReference type="PANTHER" id="PTHR24078:SF553">
    <property type="entry name" value="DNAJ HOMOLOG SUBFAMILY B MEMBER 5"/>
    <property type="match status" value="1"/>
</dbReference>